<dbReference type="Gene3D" id="2.60.60.30">
    <property type="entry name" value="sav2460 like domains"/>
    <property type="match status" value="1"/>
</dbReference>
<dbReference type="InterPro" id="IPR001841">
    <property type="entry name" value="Znf_RING"/>
</dbReference>
<reference evidence="3 4" key="1">
    <citation type="submission" date="2018-12" db="EMBL/GenBank/DDBJ databases">
        <authorList>
            <person name="Li K."/>
        </authorList>
    </citation>
    <scope>NUCLEOTIDE SEQUENCE [LARGE SCALE GENOMIC DNA]</scope>
    <source>
        <strain evidence="4">CR22</strain>
    </source>
</reference>
<dbReference type="NCBIfam" id="NF041916">
    <property type="entry name" value="RING_SCO0854"/>
    <property type="match status" value="1"/>
</dbReference>
<dbReference type="Pfam" id="PF14447">
    <property type="entry name" value="Prok-RING_4"/>
    <property type="match status" value="1"/>
</dbReference>
<dbReference type="PROSITE" id="PS50089">
    <property type="entry name" value="ZF_RING_2"/>
    <property type="match status" value="1"/>
</dbReference>
<sequence>MSVLSSVLLRRLRTVYVDQAGPRPGDPSTAPGLVALEAELLDRGFAPTAELHAALAWLGPAGLADAGKQLVRHIDAELGADRTHMPMFRSFPASVPDDTFQLFVDRVFTLLLQWPKQPCVLCGTVGSVHPVSPCAHLVCRECWDGADYAGCPICHRRIDRDDPFLKPAPPLHAREVAVGPLKLLALGKDSRADAVRALLRLLARRTPLPPQDRDDVKILLAHAPADLGWFPQDIPVRQTKALALGMLLLDRHTRVTATELLDTQLTTATDVLRLLCVWSGGDGDLLKPPRMRSVPRALRRRLLGILDGLAMPSLVEDVLRHPGAWKRAAEILHPYEQHARHPKAALAFAVLRATDVSEGALGEALLRTAAEHPDAVRVTRCDAAGTAAEQTAEAGAAGGEHTASAQTATEQTATARTAAAGTGAEQTVGARTATEQPAPAGAGTGAEQTVGARTVGIRVKPATWAARVEQALQEGDFEAALDLLAQRPGELLRRLDHLLRLRELDVLPQELGDVLRRVLPKAGPGPLLAVLGRMRIRHLPGGRRVFFPRGQVTHSFTIDDTRVPLSPKVTDAVCDLLEAEALRRLGRHDAPRLDLSVLDSALTGLAVPAAETAASKALVTVPRGSTQPLPEGQVLRLFLHWMEPAKQRVDLDLSVAMYDAEWNFAGLCDYTNLVHEGRSAVHSGDLVSAPAPDGATEYVDLDLAALAERGVRYALPVVFSFNDIAFDELLDAFAGFMALPSAAEEDRNASYDPRTVRQRYDLVGDSRIHVPMLVDLDRRTFLWTDLHLPADEGFHSLYRHGADLGRVAQDLHQYFASGRTTLWDLAVWRAAARGDEVAVIRRAPHPRAVDELWRYRRHEGEADTAFAARVRDLEPPQARQPSETADALAGEAASHRHVFLALVHGGVAPAGATGSAYRLLPGPVDGCGLEALAAGDLVAALG</sequence>
<evidence type="ECO:0000256" key="1">
    <source>
        <dbReference type="SAM" id="MobiDB-lite"/>
    </source>
</evidence>
<gene>
    <name evidence="3" type="ORF">EJC51_12245</name>
</gene>
<protein>
    <recommendedName>
        <fullName evidence="2">RING-type domain-containing protein</fullName>
    </recommendedName>
</protein>
<dbReference type="RefSeq" id="WP_126271094.1">
    <property type="nucleotide sequence ID" value="NZ_CP034463.1"/>
</dbReference>
<dbReference type="InterPro" id="IPR003325">
    <property type="entry name" value="TerD"/>
</dbReference>
<name>A0A3Q9BYJ8_9ACTN</name>
<dbReference type="KEGG" id="saqu:EJC51_12245"/>
<evidence type="ECO:0000313" key="3">
    <source>
        <dbReference type="EMBL" id="AZP16816.1"/>
    </source>
</evidence>
<keyword evidence="4" id="KW-1185">Reference proteome</keyword>
<evidence type="ECO:0000259" key="2">
    <source>
        <dbReference type="PROSITE" id="PS50089"/>
    </source>
</evidence>
<feature type="compositionally biased region" description="Low complexity" evidence="1">
    <location>
        <begin position="389"/>
        <end position="430"/>
    </location>
</feature>
<evidence type="ECO:0000313" key="4">
    <source>
        <dbReference type="Proteomes" id="UP000280197"/>
    </source>
</evidence>
<dbReference type="AlphaFoldDB" id="A0A3Q9BYJ8"/>
<feature type="region of interest" description="Disordered" evidence="1">
    <location>
        <begin position="389"/>
        <end position="449"/>
    </location>
</feature>
<feature type="domain" description="RING-type" evidence="2">
    <location>
        <begin position="119"/>
        <end position="155"/>
    </location>
</feature>
<accession>A0A3Q9BYJ8</accession>
<proteinExistence type="predicted"/>
<dbReference type="SUPFAM" id="SSF57850">
    <property type="entry name" value="RING/U-box"/>
    <property type="match status" value="1"/>
</dbReference>
<dbReference type="PANTHER" id="PTHR32097">
    <property type="entry name" value="CAMP-BINDING PROTEIN 1-RELATED"/>
    <property type="match status" value="1"/>
</dbReference>
<organism evidence="3 4">
    <name type="scientific">Streptomyces aquilus</name>
    <dbReference type="NCBI Taxonomy" id="2548456"/>
    <lineage>
        <taxon>Bacteria</taxon>
        <taxon>Bacillati</taxon>
        <taxon>Actinomycetota</taxon>
        <taxon>Actinomycetes</taxon>
        <taxon>Kitasatosporales</taxon>
        <taxon>Streptomycetaceae</taxon>
        <taxon>Streptomyces</taxon>
    </lineage>
</organism>
<dbReference type="EMBL" id="CP034463">
    <property type="protein sequence ID" value="AZP16816.1"/>
    <property type="molecule type" value="Genomic_DNA"/>
</dbReference>
<dbReference type="CDD" id="cd06974">
    <property type="entry name" value="TerD_like"/>
    <property type="match status" value="1"/>
</dbReference>
<dbReference type="PANTHER" id="PTHR32097:SF18">
    <property type="entry name" value="RING-TYPE DOMAIN-CONTAINING PROTEIN"/>
    <property type="match status" value="1"/>
</dbReference>
<dbReference type="InterPro" id="IPR051324">
    <property type="entry name" value="Stress/Tellurium_Resist"/>
</dbReference>
<dbReference type="Proteomes" id="UP000280197">
    <property type="component" value="Chromosome"/>
</dbReference>